<keyword evidence="1" id="KW-0732">Signal</keyword>
<evidence type="ECO:0000313" key="3">
    <source>
        <dbReference type="Proteomes" id="UP001302249"/>
    </source>
</evidence>
<reference evidence="2 3" key="1">
    <citation type="submission" date="2023-09" db="EMBL/GenBank/DDBJ databases">
        <authorList>
            <person name="Rey-Velasco X."/>
        </authorList>
    </citation>
    <scope>NUCLEOTIDE SEQUENCE [LARGE SCALE GENOMIC DNA]</scope>
    <source>
        <strain evidence="2 3">W311</strain>
    </source>
</reference>
<evidence type="ECO:0000256" key="1">
    <source>
        <dbReference type="SAM" id="SignalP"/>
    </source>
</evidence>
<evidence type="ECO:0000313" key="2">
    <source>
        <dbReference type="EMBL" id="WNO54042.1"/>
    </source>
</evidence>
<dbReference type="RefSeq" id="WP_313916106.1">
    <property type="nucleotide sequence ID" value="NZ_CP135076.1"/>
</dbReference>
<organism evidence="2 3">
    <name type="scientific">Stakelama saccharophila</name>
    <dbReference type="NCBI Taxonomy" id="3075605"/>
    <lineage>
        <taxon>Bacteria</taxon>
        <taxon>Pseudomonadati</taxon>
        <taxon>Pseudomonadota</taxon>
        <taxon>Alphaproteobacteria</taxon>
        <taxon>Sphingomonadales</taxon>
        <taxon>Sphingomonadaceae</taxon>
        <taxon>Stakelama</taxon>
    </lineage>
</organism>
<keyword evidence="3" id="KW-1185">Reference proteome</keyword>
<sequence length="274" mass="29237">MTLKNLVSHAALILPAVALFATSADAHRRWLLPSATILSGDRETVSVDAAVANGLFYFEHHALGLDDLTVTGPDGKAVKPDIMGSGAYRSVFDVPLDKQGTYRIALASDGMFGSYMLNGERHRWHGSAAEAKTAIPDGASEVHLVPVTNRVETFATLGAPSDTALQPTGRGIEMVPVTHPNDLIAGEPAKLRFLEDGKPASGLEVQFIKGGTRYRDEAGVKRLTADADGVVTLSADDPGMYFLEAEDRPERGAGDTGADARRLYYSVVLEFMPA</sequence>
<accession>A0ABZ0B9U9</accession>
<proteinExistence type="predicted"/>
<protein>
    <submittedName>
        <fullName evidence="2">DUF4198 domain-containing protein</fullName>
    </submittedName>
</protein>
<gene>
    <name evidence="2" type="ORF">RPR59_01940</name>
</gene>
<dbReference type="Pfam" id="PF10670">
    <property type="entry name" value="DUF4198"/>
    <property type="match status" value="1"/>
</dbReference>
<name>A0ABZ0B9U9_9SPHN</name>
<feature type="chain" id="PRO_5045230335" evidence="1">
    <location>
        <begin position="27"/>
        <end position="274"/>
    </location>
</feature>
<dbReference type="Proteomes" id="UP001302249">
    <property type="component" value="Chromosome"/>
</dbReference>
<dbReference type="InterPro" id="IPR019613">
    <property type="entry name" value="DUF4198"/>
</dbReference>
<feature type="signal peptide" evidence="1">
    <location>
        <begin position="1"/>
        <end position="26"/>
    </location>
</feature>
<dbReference type="EMBL" id="CP135076">
    <property type="protein sequence ID" value="WNO54042.1"/>
    <property type="molecule type" value="Genomic_DNA"/>
</dbReference>